<accession>A0A382Y2N5</accession>
<dbReference type="GO" id="GO:0003676">
    <property type="term" value="F:nucleic acid binding"/>
    <property type="evidence" value="ECO:0007669"/>
    <property type="project" value="InterPro"/>
</dbReference>
<evidence type="ECO:0000313" key="2">
    <source>
        <dbReference type="EMBL" id="SVD77612.1"/>
    </source>
</evidence>
<feature type="non-terminal residue" evidence="2">
    <location>
        <position position="1"/>
    </location>
</feature>
<dbReference type="Pfam" id="PF00270">
    <property type="entry name" value="DEAD"/>
    <property type="match status" value="1"/>
</dbReference>
<organism evidence="2">
    <name type="scientific">marine metagenome</name>
    <dbReference type="NCBI Taxonomy" id="408172"/>
    <lineage>
        <taxon>unclassified sequences</taxon>
        <taxon>metagenomes</taxon>
        <taxon>ecological metagenomes</taxon>
    </lineage>
</organism>
<dbReference type="InterPro" id="IPR011545">
    <property type="entry name" value="DEAD/DEAH_box_helicase_dom"/>
</dbReference>
<feature type="non-terminal residue" evidence="2">
    <location>
        <position position="247"/>
    </location>
</feature>
<sequence>VDKPFLRLLDTIEKHEYKSLVWGDIHGSLSEEDVFKLADGLFGDEFEADELLEDLIEKGLVFEVGNDRVRSRFAETVRLLVQLRQLFNGRPWQGAPRLVSDFRIDLRKRSYPARNQAAKELRLRHEEILGASPLRKDLWKSLAEDTSMQLAVFQERSILRLLEEIPNSGTIITAGTGSGKTLAYYLPILLRVGDLIQVKNYWVKALSIYPRTELLKDQLAETFKRSRMLDQALLDNSKRPILMGAFF</sequence>
<dbReference type="GO" id="GO:0005524">
    <property type="term" value="F:ATP binding"/>
    <property type="evidence" value="ECO:0007669"/>
    <property type="project" value="InterPro"/>
</dbReference>
<dbReference type="AlphaFoldDB" id="A0A382Y2N5"/>
<dbReference type="Gene3D" id="3.40.50.300">
    <property type="entry name" value="P-loop containing nucleotide triphosphate hydrolases"/>
    <property type="match status" value="1"/>
</dbReference>
<proteinExistence type="predicted"/>
<evidence type="ECO:0000259" key="1">
    <source>
        <dbReference type="Pfam" id="PF00270"/>
    </source>
</evidence>
<dbReference type="EMBL" id="UINC01172506">
    <property type="protein sequence ID" value="SVD77612.1"/>
    <property type="molecule type" value="Genomic_DNA"/>
</dbReference>
<protein>
    <recommendedName>
        <fullName evidence="1">DEAD/DEAH-box helicase domain-containing protein</fullName>
    </recommendedName>
</protein>
<name>A0A382Y2N5_9ZZZZ</name>
<gene>
    <name evidence="2" type="ORF">METZ01_LOCUS430466</name>
</gene>
<feature type="domain" description="DEAD/DEAH-box helicase" evidence="1">
    <location>
        <begin position="154"/>
        <end position="227"/>
    </location>
</feature>
<reference evidence="2" key="1">
    <citation type="submission" date="2018-05" db="EMBL/GenBank/DDBJ databases">
        <authorList>
            <person name="Lanie J.A."/>
            <person name="Ng W.-L."/>
            <person name="Kazmierczak K.M."/>
            <person name="Andrzejewski T.M."/>
            <person name="Davidsen T.M."/>
            <person name="Wayne K.J."/>
            <person name="Tettelin H."/>
            <person name="Glass J.I."/>
            <person name="Rusch D."/>
            <person name="Podicherti R."/>
            <person name="Tsui H.-C.T."/>
            <person name="Winkler M.E."/>
        </authorList>
    </citation>
    <scope>NUCLEOTIDE SEQUENCE</scope>
</reference>
<dbReference type="InterPro" id="IPR027417">
    <property type="entry name" value="P-loop_NTPase"/>
</dbReference>
<dbReference type="SUPFAM" id="SSF52540">
    <property type="entry name" value="P-loop containing nucleoside triphosphate hydrolases"/>
    <property type="match status" value="1"/>
</dbReference>